<evidence type="ECO:0000313" key="2">
    <source>
        <dbReference type="Proteomes" id="UP000594603"/>
    </source>
</evidence>
<protein>
    <submittedName>
        <fullName evidence="1">Uncharacterized protein</fullName>
    </submittedName>
</protein>
<reference evidence="1" key="1">
    <citation type="submission" date="2020-04" db="EMBL/GenBank/DDBJ databases">
        <title>A novel bacterium ('Candidatus Sarcina troglodytae' sp. nov.) linked to a protracted, uniformly lethal epizootic among sanctuary western chimpanzees (Pan troglodytes verus) in Sierra Leone.</title>
        <authorList>
            <person name="Owens L.A."/>
            <person name="Colitti B."/>
            <person name="Hirji I."/>
            <person name="Pizaro A."/>
            <person name="Jaffe J.E."/>
            <person name="Moittie S."/>
            <person name="Bishop-Lilly K.A."/>
            <person name="Estrella L.A."/>
            <person name="Voegtly L.J."/>
            <person name="Kuhn J.H."/>
            <person name="Suen G."/>
            <person name="Deblois C.L."/>
            <person name="Dunn C."/>
            <person name="Juan-Salles C."/>
            <person name="Goldberg T.L."/>
        </authorList>
    </citation>
    <scope>NUCLEOTIDE SEQUENCE</scope>
    <source>
        <strain evidence="1">JB2</strain>
    </source>
</reference>
<gene>
    <name evidence="1" type="ORF">HH195_11750</name>
</gene>
<name>A0ACD1BGF3_9CLOT</name>
<organism evidence="1 2">
    <name type="scientific">Candidatus Sarcina troglodytae</name>
    <dbReference type="NCBI Taxonomy" id="2726954"/>
    <lineage>
        <taxon>Bacteria</taxon>
        <taxon>Bacillati</taxon>
        <taxon>Bacillota</taxon>
        <taxon>Clostridia</taxon>
        <taxon>Eubacteriales</taxon>
        <taxon>Clostridiaceae</taxon>
        <taxon>Sarcina</taxon>
    </lineage>
</organism>
<proteinExistence type="predicted"/>
<keyword evidence="2" id="KW-1185">Reference proteome</keyword>
<dbReference type="Proteomes" id="UP000594603">
    <property type="component" value="Plasmid p1"/>
</dbReference>
<sequence>MAYVPKGTKITNHVNSVKSMQASVKSEVASQVSGAVKDAIRGLSAEMKSALINNNSKAGNVTFNNNMNVTAKSEFDFKSGMETMAYRQKQQLRRAGVI</sequence>
<keyword evidence="1" id="KW-0614">Plasmid</keyword>
<dbReference type="EMBL" id="CP051755">
    <property type="protein sequence ID" value="QPJ86635.1"/>
    <property type="molecule type" value="Genomic_DNA"/>
</dbReference>
<accession>A0ACD1BGF3</accession>
<geneLocation type="plasmid" evidence="1 2">
    <name>p1</name>
</geneLocation>
<evidence type="ECO:0000313" key="1">
    <source>
        <dbReference type="EMBL" id="QPJ86635.1"/>
    </source>
</evidence>